<feature type="domain" description="Sigma-54 factor interaction" evidence="8">
    <location>
        <begin position="340"/>
        <end position="569"/>
    </location>
</feature>
<dbReference type="InterPro" id="IPR008984">
    <property type="entry name" value="SMAD_FHA_dom_sf"/>
</dbReference>
<dbReference type="InterPro" id="IPR025943">
    <property type="entry name" value="Sigma_54_int_dom_ATP-bd_2"/>
</dbReference>
<evidence type="ECO:0000256" key="5">
    <source>
        <dbReference type="ARBA" id="ARBA00023163"/>
    </source>
</evidence>
<evidence type="ECO:0000259" key="7">
    <source>
        <dbReference type="PROSITE" id="PS50006"/>
    </source>
</evidence>
<dbReference type="Gene3D" id="2.60.200.20">
    <property type="match status" value="1"/>
</dbReference>
<dbReference type="PANTHER" id="PTHR32071:SF57">
    <property type="entry name" value="C4-DICARBOXYLATE TRANSPORT TRANSCRIPTIONAL REGULATORY PROTEIN DCTD"/>
    <property type="match status" value="1"/>
</dbReference>
<feature type="domain" description="FHA" evidence="7">
    <location>
        <begin position="37"/>
        <end position="86"/>
    </location>
</feature>
<evidence type="ECO:0000256" key="3">
    <source>
        <dbReference type="ARBA" id="ARBA00023015"/>
    </source>
</evidence>
<dbReference type="CDD" id="cd00009">
    <property type="entry name" value="AAA"/>
    <property type="match status" value="1"/>
</dbReference>
<sequence>MRFEYSRCEKRLMTAYLTVRSGPEKGRQFPLDRERPMHIGRGKSCEIMLTDPVSSRFHAVIYFEDGNWHLRDTSSRNGTLVNDQKTDHARMLSLHTITIGSTELQLIEPAGETSDDTSLTQTVSFELVKTEHWAGEDQDPIAQVASTGHLIDLYTLSLSLLRCENPDEVISTLIELLRDRTQADVVGISFDAGDGRLKPRRVEPPDAANLITIEKALVRRIVKEGEAVWINDPAKTNGSALSSADQLSGTDKRSGASKRSGIGKNDPWSDIIVAPIHCDDTNMGVLQLYRRDPNFSQSQFELTIAAARLLSIGLSRAFERDSLKADRRRIADRNADSDELVGSSAVMQKLKERIERVGKASGSVLIRGESGVGKELVARAVHRASLRSKRPMLTVNCAAIPHELIESQLFGHRKGSFTGADNDHIGWFQQAHTGTLFLDEVGELTLEGQAKLLRILEGHPFLPVGATEEVLVDVRVIAATNRDLAEFVREKRFREDLFYRLSVFELLVPPLRDRGDDIELLVGHFLDHFRRQHGRPLLAISDEARIRLLEYAWPGNVRQLRNVIDSAVVMADDPAIEADDLGLRDAGLSRLDTLRLDEWERRLIRKALERTGGNVPEAAGLLGISRATAYRKITEYEIDR</sequence>
<dbReference type="SMART" id="SM00382">
    <property type="entry name" value="AAA"/>
    <property type="match status" value="1"/>
</dbReference>
<feature type="region of interest" description="Disordered" evidence="6">
    <location>
        <begin position="238"/>
        <end position="262"/>
    </location>
</feature>
<dbReference type="SUPFAM" id="SSF52540">
    <property type="entry name" value="P-loop containing nucleoside triphosphate hydrolases"/>
    <property type="match status" value="1"/>
</dbReference>
<dbReference type="FunFam" id="3.40.50.300:FF:000006">
    <property type="entry name" value="DNA-binding transcriptional regulator NtrC"/>
    <property type="match status" value="1"/>
</dbReference>
<evidence type="ECO:0000256" key="1">
    <source>
        <dbReference type="ARBA" id="ARBA00022741"/>
    </source>
</evidence>
<name>A0A5C6CD41_9BACT</name>
<dbReference type="InterPro" id="IPR032030">
    <property type="entry name" value="YscD_cytoplasmic_dom"/>
</dbReference>
<gene>
    <name evidence="9" type="primary">vnfA_1</name>
    <name evidence="9" type="ORF">Pla52o_31100</name>
</gene>
<dbReference type="SUPFAM" id="SSF49879">
    <property type="entry name" value="SMAD/FHA domain"/>
    <property type="match status" value="1"/>
</dbReference>
<dbReference type="InterPro" id="IPR025944">
    <property type="entry name" value="Sigma_54_int_dom_CS"/>
</dbReference>
<evidence type="ECO:0000256" key="6">
    <source>
        <dbReference type="SAM" id="MobiDB-lite"/>
    </source>
</evidence>
<evidence type="ECO:0000313" key="9">
    <source>
        <dbReference type="EMBL" id="TWU22062.1"/>
    </source>
</evidence>
<dbReference type="Pfam" id="PF01590">
    <property type="entry name" value="GAF"/>
    <property type="match status" value="1"/>
</dbReference>
<dbReference type="SUPFAM" id="SSF46689">
    <property type="entry name" value="Homeodomain-like"/>
    <property type="match status" value="1"/>
</dbReference>
<dbReference type="PROSITE" id="PS00676">
    <property type="entry name" value="SIGMA54_INTERACT_2"/>
    <property type="match status" value="1"/>
</dbReference>
<dbReference type="InterPro" id="IPR025662">
    <property type="entry name" value="Sigma_54_int_dom_ATP-bd_1"/>
</dbReference>
<protein>
    <submittedName>
        <fullName evidence="9">Nitrogen fixation protein VnfA</fullName>
    </submittedName>
</protein>
<keyword evidence="1" id="KW-0547">Nucleotide-binding</keyword>
<dbReference type="InterPro" id="IPR000253">
    <property type="entry name" value="FHA_dom"/>
</dbReference>
<dbReference type="InterPro" id="IPR009057">
    <property type="entry name" value="Homeodomain-like_sf"/>
</dbReference>
<dbReference type="AlphaFoldDB" id="A0A5C6CD41"/>
<dbReference type="SMART" id="SM00240">
    <property type="entry name" value="FHA"/>
    <property type="match status" value="1"/>
</dbReference>
<dbReference type="Gene3D" id="3.40.50.300">
    <property type="entry name" value="P-loop containing nucleotide triphosphate hydrolases"/>
    <property type="match status" value="1"/>
</dbReference>
<keyword evidence="5" id="KW-0804">Transcription</keyword>
<keyword evidence="10" id="KW-1185">Reference proteome</keyword>
<keyword evidence="4" id="KW-0238">DNA-binding</keyword>
<dbReference type="InterPro" id="IPR003593">
    <property type="entry name" value="AAA+_ATPase"/>
</dbReference>
<dbReference type="PROSITE" id="PS00675">
    <property type="entry name" value="SIGMA54_INTERACT_1"/>
    <property type="match status" value="1"/>
</dbReference>
<dbReference type="Gene3D" id="1.10.8.60">
    <property type="match status" value="1"/>
</dbReference>
<evidence type="ECO:0000313" key="10">
    <source>
        <dbReference type="Proteomes" id="UP000316304"/>
    </source>
</evidence>
<dbReference type="Pfam" id="PF00158">
    <property type="entry name" value="Sigma54_activat"/>
    <property type="match status" value="1"/>
</dbReference>
<dbReference type="EMBL" id="SJPT01000005">
    <property type="protein sequence ID" value="TWU22062.1"/>
    <property type="molecule type" value="Genomic_DNA"/>
</dbReference>
<dbReference type="InterPro" id="IPR029016">
    <property type="entry name" value="GAF-like_dom_sf"/>
</dbReference>
<dbReference type="PANTHER" id="PTHR32071">
    <property type="entry name" value="TRANSCRIPTIONAL REGULATORY PROTEIN"/>
    <property type="match status" value="1"/>
</dbReference>
<keyword evidence="2" id="KW-0067">ATP-binding</keyword>
<dbReference type="Gene3D" id="1.10.10.60">
    <property type="entry name" value="Homeodomain-like"/>
    <property type="match status" value="1"/>
</dbReference>
<dbReference type="InterPro" id="IPR002078">
    <property type="entry name" value="Sigma_54_int"/>
</dbReference>
<dbReference type="PROSITE" id="PS50006">
    <property type="entry name" value="FHA_DOMAIN"/>
    <property type="match status" value="1"/>
</dbReference>
<comment type="caution">
    <text evidence="9">The sequence shown here is derived from an EMBL/GenBank/DDBJ whole genome shotgun (WGS) entry which is preliminary data.</text>
</comment>
<dbReference type="InterPro" id="IPR002197">
    <property type="entry name" value="HTH_Fis"/>
</dbReference>
<dbReference type="InterPro" id="IPR003018">
    <property type="entry name" value="GAF"/>
</dbReference>
<evidence type="ECO:0000256" key="2">
    <source>
        <dbReference type="ARBA" id="ARBA00022840"/>
    </source>
</evidence>
<dbReference type="PROSITE" id="PS00688">
    <property type="entry name" value="SIGMA54_INTERACT_3"/>
    <property type="match status" value="1"/>
</dbReference>
<dbReference type="GO" id="GO:0005524">
    <property type="term" value="F:ATP binding"/>
    <property type="evidence" value="ECO:0007669"/>
    <property type="project" value="UniProtKB-KW"/>
</dbReference>
<dbReference type="CDD" id="cd00060">
    <property type="entry name" value="FHA"/>
    <property type="match status" value="1"/>
</dbReference>
<dbReference type="InterPro" id="IPR027417">
    <property type="entry name" value="P-loop_NTPase"/>
</dbReference>
<dbReference type="SUPFAM" id="SSF55781">
    <property type="entry name" value="GAF domain-like"/>
    <property type="match status" value="1"/>
</dbReference>
<accession>A0A5C6CD41</accession>
<reference evidence="9 10" key="1">
    <citation type="submission" date="2019-02" db="EMBL/GenBank/DDBJ databases">
        <title>Deep-cultivation of Planctomycetes and their phenomic and genomic characterization uncovers novel biology.</title>
        <authorList>
            <person name="Wiegand S."/>
            <person name="Jogler M."/>
            <person name="Boedeker C."/>
            <person name="Pinto D."/>
            <person name="Vollmers J."/>
            <person name="Rivas-Marin E."/>
            <person name="Kohn T."/>
            <person name="Peeters S.H."/>
            <person name="Heuer A."/>
            <person name="Rast P."/>
            <person name="Oberbeckmann S."/>
            <person name="Bunk B."/>
            <person name="Jeske O."/>
            <person name="Meyerdierks A."/>
            <person name="Storesund J.E."/>
            <person name="Kallscheuer N."/>
            <person name="Luecker S."/>
            <person name="Lage O.M."/>
            <person name="Pohl T."/>
            <person name="Merkel B.J."/>
            <person name="Hornburger P."/>
            <person name="Mueller R.-W."/>
            <person name="Bruemmer F."/>
            <person name="Labrenz M."/>
            <person name="Spormann A.M."/>
            <person name="Op Den Camp H."/>
            <person name="Overmann J."/>
            <person name="Amann R."/>
            <person name="Jetten M.S.M."/>
            <person name="Mascher T."/>
            <person name="Medema M.H."/>
            <person name="Devos D.P."/>
            <person name="Kaster A.-K."/>
            <person name="Ovreas L."/>
            <person name="Rohde M."/>
            <person name="Galperin M.Y."/>
            <person name="Jogler C."/>
        </authorList>
    </citation>
    <scope>NUCLEOTIDE SEQUENCE [LARGE SCALE GENOMIC DNA]</scope>
    <source>
        <strain evidence="9 10">Pla52o</strain>
    </source>
</reference>
<feature type="compositionally biased region" description="Polar residues" evidence="6">
    <location>
        <begin position="238"/>
        <end position="249"/>
    </location>
</feature>
<proteinExistence type="predicted"/>
<dbReference type="GO" id="GO:0006355">
    <property type="term" value="P:regulation of DNA-templated transcription"/>
    <property type="evidence" value="ECO:0007669"/>
    <property type="project" value="InterPro"/>
</dbReference>
<dbReference type="Pfam" id="PF16697">
    <property type="entry name" value="Yop-YscD_cpl"/>
    <property type="match status" value="1"/>
</dbReference>
<dbReference type="Pfam" id="PF02954">
    <property type="entry name" value="HTH_8"/>
    <property type="match status" value="1"/>
</dbReference>
<dbReference type="GO" id="GO:0043565">
    <property type="term" value="F:sequence-specific DNA binding"/>
    <property type="evidence" value="ECO:0007669"/>
    <property type="project" value="InterPro"/>
</dbReference>
<dbReference type="Pfam" id="PF25601">
    <property type="entry name" value="AAA_lid_14"/>
    <property type="match status" value="1"/>
</dbReference>
<dbReference type="PROSITE" id="PS50045">
    <property type="entry name" value="SIGMA54_INTERACT_4"/>
    <property type="match status" value="1"/>
</dbReference>
<evidence type="ECO:0000259" key="8">
    <source>
        <dbReference type="PROSITE" id="PS50045"/>
    </source>
</evidence>
<dbReference type="InterPro" id="IPR058031">
    <property type="entry name" value="AAA_lid_NorR"/>
</dbReference>
<dbReference type="Gene3D" id="3.30.450.40">
    <property type="match status" value="1"/>
</dbReference>
<evidence type="ECO:0000256" key="4">
    <source>
        <dbReference type="ARBA" id="ARBA00023125"/>
    </source>
</evidence>
<keyword evidence="3" id="KW-0805">Transcription regulation</keyword>
<dbReference type="PRINTS" id="PR01590">
    <property type="entry name" value="HTHFIS"/>
</dbReference>
<dbReference type="Proteomes" id="UP000316304">
    <property type="component" value="Unassembled WGS sequence"/>
</dbReference>
<organism evidence="9 10">
    <name type="scientific">Novipirellula galeiformis</name>
    <dbReference type="NCBI Taxonomy" id="2528004"/>
    <lineage>
        <taxon>Bacteria</taxon>
        <taxon>Pseudomonadati</taxon>
        <taxon>Planctomycetota</taxon>
        <taxon>Planctomycetia</taxon>
        <taxon>Pirellulales</taxon>
        <taxon>Pirellulaceae</taxon>
        <taxon>Novipirellula</taxon>
    </lineage>
</organism>